<organism evidence="1 2">
    <name type="scientific">Persea americana</name>
    <name type="common">Avocado</name>
    <dbReference type="NCBI Taxonomy" id="3435"/>
    <lineage>
        <taxon>Eukaryota</taxon>
        <taxon>Viridiplantae</taxon>
        <taxon>Streptophyta</taxon>
        <taxon>Embryophyta</taxon>
        <taxon>Tracheophyta</taxon>
        <taxon>Spermatophyta</taxon>
        <taxon>Magnoliopsida</taxon>
        <taxon>Magnoliidae</taxon>
        <taxon>Laurales</taxon>
        <taxon>Lauraceae</taxon>
        <taxon>Persea</taxon>
    </lineage>
</organism>
<dbReference type="Proteomes" id="UP001234297">
    <property type="component" value="Chromosome 6"/>
</dbReference>
<dbReference type="EMBL" id="CM056814">
    <property type="protein sequence ID" value="KAJ8627017.1"/>
    <property type="molecule type" value="Genomic_DNA"/>
</dbReference>
<sequence>MGASEIFIKRTTFKGFSNFGSRLAANVCCRVVRPVSGIFYCNLLLFNGFCNRSQSPELPDWVKFPPDGNTCGVDSEDDFVLPKGDGGLKDRFGSWGTVDLGSNAKYEHAGIVDRDVNEISCVLRSRFQSPVAVIRALDACNVDVSEEFVDKILKRFVNDWVPAFGFFKWATLRKGYKSSAESYDTMVDILGKSKQFDIMWVLVEEMVQIAGLISLVTMSKIMRRLAGAGRWMTAIETFHDIEHFGLTKDASAMNILLDTLCKERSVEHARDAFLEMRGQIYPDSSTFNIMIHGWCKARKMDEAHRTMDEMRCYGYKPCVVSYTSLVQAYCMDRDFRKVDAILDEMQNEGCPPNVVTYTIVMHALGKAKETQEALDAFEKMKRSGCIPDTSVYNSLIYILGKADRLKDARDIYEEMLKSGISPNVTTYHTLISVACDHSQEETALELLQKMEENSCKPDLKIYTPLLKMCCKKKRMKVLIYLLSDMFKEDISLDFGTYTLLVIGLSRNGKLEQSCLFFEEMVLKGMLPWRNTYGTLIEELERKKMGKSRERIQQLMLQAESMKQSADHLHALDKLEAN</sequence>
<evidence type="ECO:0000313" key="2">
    <source>
        <dbReference type="Proteomes" id="UP001234297"/>
    </source>
</evidence>
<gene>
    <name evidence="1" type="ORF">MRB53_020324</name>
</gene>
<reference evidence="1 2" key="1">
    <citation type="journal article" date="2022" name="Hortic Res">
        <title>A haplotype resolved chromosomal level avocado genome allows analysis of novel avocado genes.</title>
        <authorList>
            <person name="Nath O."/>
            <person name="Fletcher S.J."/>
            <person name="Hayward A."/>
            <person name="Shaw L.M."/>
            <person name="Masouleh A.K."/>
            <person name="Furtado A."/>
            <person name="Henry R.J."/>
            <person name="Mitter N."/>
        </authorList>
    </citation>
    <scope>NUCLEOTIDE SEQUENCE [LARGE SCALE GENOMIC DNA]</scope>
    <source>
        <strain evidence="2">cv. Hass</strain>
    </source>
</reference>
<name>A0ACC2L1P8_PERAE</name>
<comment type="caution">
    <text evidence="1">The sequence shown here is derived from an EMBL/GenBank/DDBJ whole genome shotgun (WGS) entry which is preliminary data.</text>
</comment>
<protein>
    <submittedName>
        <fullName evidence="1">Uncharacterized protein</fullName>
    </submittedName>
</protein>
<accession>A0ACC2L1P8</accession>
<proteinExistence type="predicted"/>
<keyword evidence="2" id="KW-1185">Reference proteome</keyword>
<evidence type="ECO:0000313" key="1">
    <source>
        <dbReference type="EMBL" id="KAJ8627017.1"/>
    </source>
</evidence>